<dbReference type="GeneID" id="11593942"/>
<dbReference type="SMART" id="SM00525">
    <property type="entry name" value="FES"/>
    <property type="match status" value="1"/>
</dbReference>
<dbReference type="OrthoDB" id="19248at2157"/>
<dbReference type="AlphaFoldDB" id="G7VC41"/>
<sequence>MSSEFIKLVDKAVELRLEEFVAPVVWREGGNLFELLVAVVLSQNTSDKNAFRAFTNLKKRLGGVTPEALLALSTEELEELIRPAGMHRQRARNLKALADAFIKLGITPQRLVEMGPGEARRLLLSLPGVGEKTADVVLVNLGLPAFPVDTHITRIAKRWGVGDRYGQISRWFMEMVPPERYLEIHLKLIQFGRYVCKARDPRCGVCPIGERCPSYRSAGRSSAT</sequence>
<dbReference type="Proteomes" id="UP000005867">
    <property type="component" value="Chromosome"/>
</dbReference>
<evidence type="ECO:0000256" key="2">
    <source>
        <dbReference type="ARBA" id="ARBA00022485"/>
    </source>
</evidence>
<dbReference type="InterPro" id="IPR011257">
    <property type="entry name" value="DNA_glycosylase"/>
</dbReference>
<keyword evidence="3" id="KW-0479">Metal-binding</keyword>
<dbReference type="Gene3D" id="1.10.340.30">
    <property type="entry name" value="Hypothetical protein, domain 2"/>
    <property type="match status" value="1"/>
</dbReference>
<dbReference type="GO" id="GO:0046872">
    <property type="term" value="F:metal ion binding"/>
    <property type="evidence" value="ECO:0007669"/>
    <property type="project" value="UniProtKB-KW"/>
</dbReference>
<dbReference type="BioCyc" id="PSP1104324:GJSN-2287-MONOMER"/>
<accession>G7VC41</accession>
<dbReference type="STRING" id="1104324.P186_2339"/>
<dbReference type="GO" id="GO:0019104">
    <property type="term" value="F:DNA N-glycosylase activity"/>
    <property type="evidence" value="ECO:0007669"/>
    <property type="project" value="TreeGrafter"/>
</dbReference>
<organism evidence="10 11">
    <name type="scientific">Pyrobaculum ferrireducens</name>
    <dbReference type="NCBI Taxonomy" id="1104324"/>
    <lineage>
        <taxon>Archaea</taxon>
        <taxon>Thermoproteota</taxon>
        <taxon>Thermoprotei</taxon>
        <taxon>Thermoproteales</taxon>
        <taxon>Thermoproteaceae</taxon>
        <taxon>Pyrobaculum</taxon>
    </lineage>
</organism>
<keyword evidence="5" id="KW-0378">Hydrolase</keyword>
<keyword evidence="7" id="KW-0411">Iron-sulfur</keyword>
<evidence type="ECO:0000259" key="9">
    <source>
        <dbReference type="SMART" id="SM00478"/>
    </source>
</evidence>
<comment type="cofactor">
    <cofactor evidence="1">
        <name>[4Fe-4S] cluster</name>
        <dbReference type="ChEBI" id="CHEBI:49883"/>
    </cofactor>
</comment>
<evidence type="ECO:0000313" key="10">
    <source>
        <dbReference type="EMBL" id="AET33727.1"/>
    </source>
</evidence>
<evidence type="ECO:0000256" key="7">
    <source>
        <dbReference type="ARBA" id="ARBA00023014"/>
    </source>
</evidence>
<dbReference type="CDD" id="cd00056">
    <property type="entry name" value="ENDO3c"/>
    <property type="match status" value="1"/>
</dbReference>
<dbReference type="PANTHER" id="PTHR10359:SF18">
    <property type="entry name" value="ENDONUCLEASE III"/>
    <property type="match status" value="1"/>
</dbReference>
<keyword evidence="2" id="KW-0004">4Fe-4S</keyword>
<evidence type="ECO:0000256" key="1">
    <source>
        <dbReference type="ARBA" id="ARBA00001966"/>
    </source>
</evidence>
<feature type="domain" description="HhH-GPD" evidence="9">
    <location>
        <begin position="41"/>
        <end position="194"/>
    </location>
</feature>
<evidence type="ECO:0000256" key="8">
    <source>
        <dbReference type="ARBA" id="ARBA00023295"/>
    </source>
</evidence>
<dbReference type="PIRSF" id="PIRSF001435">
    <property type="entry name" value="Nth"/>
    <property type="match status" value="1"/>
</dbReference>
<evidence type="ECO:0000256" key="6">
    <source>
        <dbReference type="ARBA" id="ARBA00023004"/>
    </source>
</evidence>
<dbReference type="Gene3D" id="1.10.1670.10">
    <property type="entry name" value="Helix-hairpin-Helix base-excision DNA repair enzymes (C-terminal)"/>
    <property type="match status" value="1"/>
</dbReference>
<dbReference type="SUPFAM" id="SSF48150">
    <property type="entry name" value="DNA-glycosylase"/>
    <property type="match status" value="1"/>
</dbReference>
<keyword evidence="11" id="KW-1185">Reference proteome</keyword>
<dbReference type="SMART" id="SM00478">
    <property type="entry name" value="ENDO3c"/>
    <property type="match status" value="1"/>
</dbReference>
<dbReference type="GO" id="GO:0006285">
    <property type="term" value="P:base-excision repair, AP site formation"/>
    <property type="evidence" value="ECO:0007669"/>
    <property type="project" value="TreeGrafter"/>
</dbReference>
<proteinExistence type="predicted"/>
<keyword evidence="6" id="KW-0408">Iron</keyword>
<dbReference type="EMBL" id="CP003098">
    <property type="protein sequence ID" value="AET33727.1"/>
    <property type="molecule type" value="Genomic_DNA"/>
</dbReference>
<evidence type="ECO:0000256" key="4">
    <source>
        <dbReference type="ARBA" id="ARBA00022763"/>
    </source>
</evidence>
<dbReference type="eggNOG" id="arCOG00459">
    <property type="taxonomic scope" value="Archaea"/>
</dbReference>
<keyword evidence="4" id="KW-0227">DNA damage</keyword>
<dbReference type="GO" id="GO:0051539">
    <property type="term" value="F:4 iron, 4 sulfur cluster binding"/>
    <property type="evidence" value="ECO:0007669"/>
    <property type="project" value="UniProtKB-KW"/>
</dbReference>
<reference evidence="10 11" key="1">
    <citation type="journal article" date="2012" name="J. Bacteriol.">
        <title>Complete genome sequence of strain 1860, a crenarchaeon of the genus pyrobaculum able to grow with various electron acceptors.</title>
        <authorList>
            <person name="Mardanov A.V."/>
            <person name="Gumerov V.M."/>
            <person name="Slobodkina G.B."/>
            <person name="Beletsky A.V."/>
            <person name="Bonch-Osmolovskaya E.A."/>
            <person name="Ravin N.V."/>
            <person name="Skryabin K.G."/>
        </authorList>
    </citation>
    <scope>NUCLEOTIDE SEQUENCE [LARGE SCALE GENOMIC DNA]</scope>
    <source>
        <strain evidence="10 11">1860</strain>
    </source>
</reference>
<dbReference type="PANTHER" id="PTHR10359">
    <property type="entry name" value="A/G-SPECIFIC ADENINE GLYCOSYLASE/ENDONUCLEASE III"/>
    <property type="match status" value="1"/>
</dbReference>
<name>G7VC41_9CREN</name>
<dbReference type="Pfam" id="PF10576">
    <property type="entry name" value="EndIII_4Fe-2S"/>
    <property type="match status" value="1"/>
</dbReference>
<dbReference type="InterPro" id="IPR023170">
    <property type="entry name" value="HhH_base_excis_C"/>
</dbReference>
<evidence type="ECO:0000256" key="5">
    <source>
        <dbReference type="ARBA" id="ARBA00022801"/>
    </source>
</evidence>
<dbReference type="HOGENOM" id="CLU_012862_3_4_2"/>
<gene>
    <name evidence="10" type="ORF">P186_2339</name>
</gene>
<dbReference type="RefSeq" id="WP_014289552.1">
    <property type="nucleotide sequence ID" value="NC_016645.1"/>
</dbReference>
<dbReference type="InterPro" id="IPR003651">
    <property type="entry name" value="Endonuclease3_FeS-loop_motif"/>
</dbReference>
<evidence type="ECO:0000313" key="11">
    <source>
        <dbReference type="Proteomes" id="UP000005867"/>
    </source>
</evidence>
<protein>
    <recommendedName>
        <fullName evidence="9">HhH-GPD domain-containing protein</fullName>
    </recommendedName>
</protein>
<dbReference type="KEGG" id="pyr:P186_2339"/>
<dbReference type="Pfam" id="PF00730">
    <property type="entry name" value="HhH-GPD"/>
    <property type="match status" value="1"/>
</dbReference>
<keyword evidence="8" id="KW-0326">Glycosidase</keyword>
<evidence type="ECO:0000256" key="3">
    <source>
        <dbReference type="ARBA" id="ARBA00022723"/>
    </source>
</evidence>
<dbReference type="InterPro" id="IPR003265">
    <property type="entry name" value="HhH-GPD_domain"/>
</dbReference>